<name>A0ABM1QLL1_CAMSA</name>
<dbReference type="SMART" id="SM00174">
    <property type="entry name" value="RHO"/>
    <property type="match status" value="1"/>
</dbReference>
<evidence type="ECO:0000313" key="10">
    <source>
        <dbReference type="Proteomes" id="UP000694864"/>
    </source>
</evidence>
<dbReference type="PRINTS" id="PR00627">
    <property type="entry name" value="GTPRANTC4"/>
</dbReference>
<proteinExistence type="inferred from homology"/>
<organism evidence="10 11">
    <name type="scientific">Camelina sativa</name>
    <name type="common">False flax</name>
    <name type="synonym">Myagrum sativum</name>
    <dbReference type="NCBI Taxonomy" id="90675"/>
    <lineage>
        <taxon>Eukaryota</taxon>
        <taxon>Viridiplantae</taxon>
        <taxon>Streptophyta</taxon>
        <taxon>Embryophyta</taxon>
        <taxon>Tracheophyta</taxon>
        <taxon>Spermatophyta</taxon>
        <taxon>Magnoliopsida</taxon>
        <taxon>eudicotyledons</taxon>
        <taxon>Gunneridae</taxon>
        <taxon>Pentapetalae</taxon>
        <taxon>rosids</taxon>
        <taxon>malvids</taxon>
        <taxon>Brassicales</taxon>
        <taxon>Brassicaceae</taxon>
        <taxon>Camelineae</taxon>
        <taxon>Camelina</taxon>
    </lineage>
</organism>
<keyword evidence="7 9" id="KW-0539">Nucleus</keyword>
<dbReference type="PANTHER" id="PTHR24071">
    <property type="entry name" value="RAN GTPASE"/>
    <property type="match status" value="1"/>
</dbReference>
<evidence type="ECO:0000256" key="6">
    <source>
        <dbReference type="ARBA" id="ARBA00023134"/>
    </source>
</evidence>
<dbReference type="InterPro" id="IPR001806">
    <property type="entry name" value="Small_GTPase"/>
</dbReference>
<dbReference type="RefSeq" id="XP_019087649.1">
    <property type="nucleotide sequence ID" value="XM_019232104.1"/>
</dbReference>
<evidence type="ECO:0000256" key="1">
    <source>
        <dbReference type="ARBA" id="ARBA00004123"/>
    </source>
</evidence>
<comment type="similarity">
    <text evidence="2 9">Belongs to the small GTPase superfamily. Ran family.</text>
</comment>
<dbReference type="NCBIfam" id="TIGR00231">
    <property type="entry name" value="small_GTP"/>
    <property type="match status" value="1"/>
</dbReference>
<evidence type="ECO:0000256" key="8">
    <source>
        <dbReference type="ARBA" id="ARBA00024659"/>
    </source>
</evidence>
<keyword evidence="5 9" id="KW-0653">Protein transport</keyword>
<evidence type="ECO:0000256" key="7">
    <source>
        <dbReference type="ARBA" id="ARBA00023242"/>
    </source>
</evidence>
<reference evidence="11" key="2">
    <citation type="submission" date="2025-08" db="UniProtKB">
        <authorList>
            <consortium name="RefSeq"/>
        </authorList>
    </citation>
    <scope>IDENTIFICATION</scope>
    <source>
        <tissue evidence="11">Leaf</tissue>
    </source>
</reference>
<dbReference type="SMART" id="SM00176">
    <property type="entry name" value="RAN"/>
    <property type="match status" value="1"/>
</dbReference>
<dbReference type="SUPFAM" id="SSF52540">
    <property type="entry name" value="P-loop containing nucleoside triphosphate hydrolases"/>
    <property type="match status" value="1"/>
</dbReference>
<evidence type="ECO:0000256" key="2">
    <source>
        <dbReference type="ARBA" id="ARBA00008028"/>
    </source>
</evidence>
<dbReference type="InterPro" id="IPR002041">
    <property type="entry name" value="Ran_GTPase"/>
</dbReference>
<protein>
    <recommendedName>
        <fullName evidence="9">GTP-binding nuclear protein</fullName>
    </recommendedName>
</protein>
<dbReference type="PROSITE" id="PS51418">
    <property type="entry name" value="RAN"/>
    <property type="match status" value="1"/>
</dbReference>
<comment type="function">
    <text evidence="8 9">GTP-binding protein involved in nucleocytoplasmic transport. Required for the import of protein into the nucleus and also for RNA export. Involved in chromatin condensation and control of cell cycle.</text>
</comment>
<dbReference type="SMART" id="SM00173">
    <property type="entry name" value="RAS"/>
    <property type="match status" value="1"/>
</dbReference>
<accession>A0ABM1QLL1</accession>
<reference evidence="10" key="1">
    <citation type="journal article" date="2014" name="Nat. Commun.">
        <title>The emerging biofuel crop Camelina sativa retains a highly undifferentiated hexaploid genome structure.</title>
        <authorList>
            <person name="Kagale S."/>
            <person name="Koh C."/>
            <person name="Nixon J."/>
            <person name="Bollina V."/>
            <person name="Clarke W.E."/>
            <person name="Tuteja R."/>
            <person name="Spillane C."/>
            <person name="Robinson S.J."/>
            <person name="Links M.G."/>
            <person name="Clarke C."/>
            <person name="Higgins E.E."/>
            <person name="Huebert T."/>
            <person name="Sharpe A.G."/>
            <person name="Parkin I.A."/>
        </authorList>
    </citation>
    <scope>NUCLEOTIDE SEQUENCE [LARGE SCALE GENOMIC DNA]</scope>
    <source>
        <strain evidence="10">cv. DH55</strain>
    </source>
</reference>
<gene>
    <name evidence="11" type="primary">LOC104726041</name>
</gene>
<evidence type="ECO:0000256" key="5">
    <source>
        <dbReference type="ARBA" id="ARBA00022927"/>
    </source>
</evidence>
<dbReference type="Pfam" id="PF00071">
    <property type="entry name" value="Ras"/>
    <property type="match status" value="1"/>
</dbReference>
<dbReference type="GeneID" id="104726041"/>
<evidence type="ECO:0000256" key="4">
    <source>
        <dbReference type="ARBA" id="ARBA00022741"/>
    </source>
</evidence>
<dbReference type="CDD" id="cd00877">
    <property type="entry name" value="Ran"/>
    <property type="match status" value="1"/>
</dbReference>
<keyword evidence="4 9" id="KW-0547">Nucleotide-binding</keyword>
<evidence type="ECO:0000313" key="11">
    <source>
        <dbReference type="RefSeq" id="XP_019087649.1"/>
    </source>
</evidence>
<dbReference type="PANTHER" id="PTHR24071:SF26">
    <property type="entry name" value="GTP-BINDING NUCLEAR PROTEIN RAN-4"/>
    <property type="match status" value="1"/>
</dbReference>
<dbReference type="Gene3D" id="3.40.50.300">
    <property type="entry name" value="P-loop containing nucleotide triphosphate hydrolases"/>
    <property type="match status" value="1"/>
</dbReference>
<dbReference type="InterPro" id="IPR005225">
    <property type="entry name" value="Small_GTP-bd"/>
</dbReference>
<keyword evidence="6 9" id="KW-0342">GTP-binding</keyword>
<dbReference type="PROSITE" id="PS51419">
    <property type="entry name" value="RAB"/>
    <property type="match status" value="1"/>
</dbReference>
<dbReference type="SMART" id="SM00175">
    <property type="entry name" value="RAB"/>
    <property type="match status" value="1"/>
</dbReference>
<sequence>MIYKYISHTPPPNIKISNHHRFYSFSLALSCFPKDGEKFIIPLFALSNQQNVECPTFKLLIVGDARTGKTTLVKRHLTGEFEQNYEPTVGVEVQPLDFFTNRGKIRFECWDTAGQEKYRGLKDAHYSNVQGQCAIIMFDVRSRITYYNVDTWYRDLRRACGNIPIVLCGNKVEGPHREIKAKQIEFHRHKGLQYYEISTKNNSDFEKPFLYLARRLAGDEKLCFVESPALAPPEPHIDFDIDAQNMIEAELVKAASQPVPDDDESLPFQYKRQRVSKEQTIGVQSHITILAGFGAPFLKLKPLVRDFMGPNGSLQLGIPMDAVVADACTSQRM</sequence>
<keyword evidence="3 9" id="KW-0813">Transport</keyword>
<keyword evidence="10" id="KW-1185">Reference proteome</keyword>
<comment type="subcellular location">
    <subcellularLocation>
        <location evidence="1 9">Nucleus</location>
    </subcellularLocation>
</comment>
<evidence type="ECO:0000256" key="9">
    <source>
        <dbReference type="RuleBase" id="RU363057"/>
    </source>
</evidence>
<dbReference type="Proteomes" id="UP000694864">
    <property type="component" value="Chromosome 11"/>
</dbReference>
<dbReference type="InterPro" id="IPR027417">
    <property type="entry name" value="P-loop_NTPase"/>
</dbReference>
<evidence type="ECO:0000256" key="3">
    <source>
        <dbReference type="ARBA" id="ARBA00022448"/>
    </source>
</evidence>